<name>A0AA47KK40_9GAMM</name>
<dbReference type="HAMAP" id="MF_00758">
    <property type="entry name" value="UPF0301"/>
    <property type="match status" value="1"/>
</dbReference>
<dbReference type="NCBIfam" id="NF001266">
    <property type="entry name" value="PRK00228.1-1"/>
    <property type="match status" value="1"/>
</dbReference>
<dbReference type="PANTHER" id="PTHR30327">
    <property type="entry name" value="UNCHARACTERIZED PROTEIN YQGE"/>
    <property type="match status" value="1"/>
</dbReference>
<dbReference type="SUPFAM" id="SSF143456">
    <property type="entry name" value="VC0467-like"/>
    <property type="match status" value="1"/>
</dbReference>
<comment type="similarity">
    <text evidence="1 2">Belongs to the UPF0301 (AlgH) family.</text>
</comment>
<dbReference type="RefSeq" id="WP_269578792.1">
    <property type="nucleotide sequence ID" value="NZ_CP114588.1"/>
</dbReference>
<evidence type="ECO:0000256" key="2">
    <source>
        <dbReference type="HAMAP-Rule" id="MF_00758"/>
    </source>
</evidence>
<dbReference type="Pfam" id="PF02622">
    <property type="entry name" value="DUF179"/>
    <property type="match status" value="1"/>
</dbReference>
<dbReference type="EMBL" id="CP114588">
    <property type="protein sequence ID" value="WBA08308.1"/>
    <property type="molecule type" value="Genomic_DNA"/>
</dbReference>
<reference evidence="3" key="1">
    <citation type="submission" date="2022-09" db="EMBL/GenBank/DDBJ databases">
        <authorList>
            <person name="Li Z.-J."/>
        </authorList>
    </citation>
    <scope>NUCLEOTIDE SEQUENCE</scope>
    <source>
        <strain evidence="3">TGB11</strain>
    </source>
</reference>
<proteinExistence type="inferred from homology"/>
<dbReference type="AlphaFoldDB" id="A0AA47KK40"/>
<dbReference type="Gene3D" id="3.40.1740.10">
    <property type="entry name" value="VC0467-like"/>
    <property type="match status" value="1"/>
</dbReference>
<evidence type="ECO:0000313" key="3">
    <source>
        <dbReference type="EMBL" id="WBA08308.1"/>
    </source>
</evidence>
<accession>A0AA47KK40</accession>
<evidence type="ECO:0000313" key="4">
    <source>
        <dbReference type="Proteomes" id="UP001164748"/>
    </source>
</evidence>
<dbReference type="PANTHER" id="PTHR30327:SF1">
    <property type="entry name" value="UPF0301 PROTEIN YQGE"/>
    <property type="match status" value="1"/>
</dbReference>
<dbReference type="GO" id="GO:0005829">
    <property type="term" value="C:cytosol"/>
    <property type="evidence" value="ECO:0007669"/>
    <property type="project" value="TreeGrafter"/>
</dbReference>
<dbReference type="Proteomes" id="UP001164748">
    <property type="component" value="Chromosome"/>
</dbReference>
<evidence type="ECO:0000256" key="1">
    <source>
        <dbReference type="ARBA" id="ARBA00009600"/>
    </source>
</evidence>
<gene>
    <name evidence="3" type="ORF">N8M53_10865</name>
</gene>
<organism evidence="3 4">
    <name type="scientific">Salinivibrio kushneri</name>
    <dbReference type="NCBI Taxonomy" id="1908198"/>
    <lineage>
        <taxon>Bacteria</taxon>
        <taxon>Pseudomonadati</taxon>
        <taxon>Pseudomonadota</taxon>
        <taxon>Gammaproteobacteria</taxon>
        <taxon>Vibrionales</taxon>
        <taxon>Vibrionaceae</taxon>
        <taxon>Salinivibrio</taxon>
    </lineage>
</organism>
<dbReference type="InterPro" id="IPR003774">
    <property type="entry name" value="AlgH-like"/>
</dbReference>
<protein>
    <recommendedName>
        <fullName evidence="2">UPF0301 protein N8M53_10865</fullName>
    </recommendedName>
</protein>
<sequence length="188" mass="20648">MDLKNHFLIAMPSMADSRFQHGVIYVCEHSHDGAMGLMINHPINLSVGKMLDQIEVERQLPLSSTTESLSQPVLFGGPVSEDRGFVLHPATCEYGTSIPLSDQLSVTTSKDILSILGTEQQPEQFLVALGYAGWEPGQLEQELADNSWLTLEADPKVIFDTPVHQRWQKALDQLGIEAANLSSQVGHA</sequence>